<keyword evidence="2" id="KW-1185">Reference proteome</keyword>
<sequence length="39" mass="4441">FHCKVPDAIKAWIACEGQKKAIFETELQQVSRVDSVHPM</sequence>
<feature type="non-terminal residue" evidence="1">
    <location>
        <position position="39"/>
    </location>
</feature>
<evidence type="ECO:0000313" key="1">
    <source>
        <dbReference type="EMBL" id="CAG8669267.1"/>
    </source>
</evidence>
<gene>
    <name evidence="1" type="ORF">POCULU_LOCUS10874</name>
</gene>
<proteinExistence type="predicted"/>
<name>A0A9N9ECL9_9GLOM</name>
<dbReference type="EMBL" id="CAJVPJ010006515">
    <property type="protein sequence ID" value="CAG8669267.1"/>
    <property type="molecule type" value="Genomic_DNA"/>
</dbReference>
<dbReference type="Proteomes" id="UP000789572">
    <property type="component" value="Unassembled WGS sequence"/>
</dbReference>
<evidence type="ECO:0000313" key="2">
    <source>
        <dbReference type="Proteomes" id="UP000789572"/>
    </source>
</evidence>
<reference evidence="1" key="1">
    <citation type="submission" date="2021-06" db="EMBL/GenBank/DDBJ databases">
        <authorList>
            <person name="Kallberg Y."/>
            <person name="Tangrot J."/>
            <person name="Rosling A."/>
        </authorList>
    </citation>
    <scope>NUCLEOTIDE SEQUENCE</scope>
    <source>
        <strain evidence="1">IA702</strain>
    </source>
</reference>
<organism evidence="1 2">
    <name type="scientific">Paraglomus occultum</name>
    <dbReference type="NCBI Taxonomy" id="144539"/>
    <lineage>
        <taxon>Eukaryota</taxon>
        <taxon>Fungi</taxon>
        <taxon>Fungi incertae sedis</taxon>
        <taxon>Mucoromycota</taxon>
        <taxon>Glomeromycotina</taxon>
        <taxon>Glomeromycetes</taxon>
        <taxon>Paraglomerales</taxon>
        <taxon>Paraglomeraceae</taxon>
        <taxon>Paraglomus</taxon>
    </lineage>
</organism>
<comment type="caution">
    <text evidence="1">The sequence shown here is derived from an EMBL/GenBank/DDBJ whole genome shotgun (WGS) entry which is preliminary data.</text>
</comment>
<feature type="non-terminal residue" evidence="1">
    <location>
        <position position="1"/>
    </location>
</feature>
<dbReference type="AlphaFoldDB" id="A0A9N9ECL9"/>
<accession>A0A9N9ECL9</accession>
<protein>
    <submittedName>
        <fullName evidence="1">3455_t:CDS:1</fullName>
    </submittedName>
</protein>